<reference evidence="1" key="1">
    <citation type="submission" date="2012-11" db="EMBL/GenBank/DDBJ databases">
        <title>Dependencies among metagenomic species, viruses, plasmids and units of genetic variation.</title>
        <authorList>
            <person name="Nielsen H.B."/>
            <person name="Almeida M."/>
            <person name="Juncker A.S."/>
            <person name="Rasmussen S."/>
            <person name="Li J."/>
            <person name="Sunagawa S."/>
            <person name="Plichta D."/>
            <person name="Gautier L."/>
            <person name="Le Chatelier E."/>
            <person name="Peletier E."/>
            <person name="Bonde I."/>
            <person name="Nielsen T."/>
            <person name="Manichanh C."/>
            <person name="Arumugam M."/>
            <person name="Batto J."/>
            <person name="Santos M.B.Q.D."/>
            <person name="Blom N."/>
            <person name="Borruel N."/>
            <person name="Burgdorf K.S."/>
            <person name="Boumezbeur F."/>
            <person name="Casellas F."/>
            <person name="Dore J."/>
            <person name="Guarner F."/>
            <person name="Hansen T."/>
            <person name="Hildebrand F."/>
            <person name="Kaas R.S."/>
            <person name="Kennedy S."/>
            <person name="Kristiansen K."/>
            <person name="Kultima J.R."/>
            <person name="Leonard P."/>
            <person name="Levenez F."/>
            <person name="Lund O."/>
            <person name="Moumen B."/>
            <person name="Le Paslier D."/>
            <person name="Pons N."/>
            <person name="Pedersen O."/>
            <person name="Prifti E."/>
            <person name="Qin J."/>
            <person name="Raes J."/>
            <person name="Tap J."/>
            <person name="Tims S."/>
            <person name="Ussery D.W."/>
            <person name="Yamada T."/>
            <person name="MetaHit consortium"/>
            <person name="Renault P."/>
            <person name="Sicheritz-Ponten T."/>
            <person name="Bork P."/>
            <person name="Wang J."/>
            <person name="Brunak S."/>
            <person name="Ehrlich S.D."/>
        </authorList>
    </citation>
    <scope>NUCLEOTIDE SEQUENCE [LARGE SCALE GENOMIC DNA]</scope>
</reference>
<gene>
    <name evidence="1" type="ORF">BN481_00569</name>
</gene>
<sequence>MHQDSIKLWFRDILNWLDMIRSATLTPCIRGKEKSTTEELTAWRRPEQKKECFQKQSTIR</sequence>
<organism evidence="1">
    <name type="scientific">Mediterraneibacter gnavus CAG:126</name>
    <dbReference type="NCBI Taxonomy" id="1263106"/>
    <lineage>
        <taxon>Bacteria</taxon>
        <taxon>Bacillati</taxon>
        <taxon>Bacillota</taxon>
        <taxon>Clostridia</taxon>
        <taxon>Lachnospirales</taxon>
        <taxon>Lachnospiraceae</taxon>
        <taxon>Mediterraneibacter</taxon>
    </lineage>
</organism>
<dbReference type="EMBL" id="CBAL010000093">
    <property type="protein sequence ID" value="CCZ67741.1"/>
    <property type="molecule type" value="Genomic_DNA"/>
</dbReference>
<name>R5U982_MEDGN</name>
<protein>
    <submittedName>
        <fullName evidence="1">Uncharacterized protein</fullName>
    </submittedName>
</protein>
<comment type="caution">
    <text evidence="1">The sequence shown here is derived from an EMBL/GenBank/DDBJ whole genome shotgun (WGS) entry which is preliminary data.</text>
</comment>
<evidence type="ECO:0000313" key="1">
    <source>
        <dbReference type="EMBL" id="CCZ67741.1"/>
    </source>
</evidence>
<proteinExistence type="predicted"/>
<dbReference type="AlphaFoldDB" id="R5U982"/>
<dbReference type="Proteomes" id="UP000018114">
    <property type="component" value="Unassembled WGS sequence"/>
</dbReference>
<accession>R5U982</accession>